<organism evidence="2 3">
    <name type="scientific">Halomicrobium mukohataei</name>
    <dbReference type="NCBI Taxonomy" id="57705"/>
    <lineage>
        <taxon>Archaea</taxon>
        <taxon>Methanobacteriati</taxon>
        <taxon>Methanobacteriota</taxon>
        <taxon>Stenosarchaea group</taxon>
        <taxon>Halobacteria</taxon>
        <taxon>Halobacteriales</taxon>
        <taxon>Haloarculaceae</taxon>
        <taxon>Halomicrobium</taxon>
    </lineage>
</organism>
<evidence type="ECO:0000259" key="1">
    <source>
        <dbReference type="PROSITE" id="PS51186"/>
    </source>
</evidence>
<dbReference type="InterPro" id="IPR036527">
    <property type="entry name" value="SCP2_sterol-bd_dom_sf"/>
</dbReference>
<dbReference type="PANTHER" id="PTHR37817:SF1">
    <property type="entry name" value="N-ACETYLTRANSFERASE EIS"/>
    <property type="match status" value="1"/>
</dbReference>
<dbReference type="RefSeq" id="WP_170092811.1">
    <property type="nucleotide sequence ID" value="NZ_WOYG01000001.1"/>
</dbReference>
<dbReference type="PROSITE" id="PS51186">
    <property type="entry name" value="GNAT"/>
    <property type="match status" value="1"/>
</dbReference>
<feature type="domain" description="N-acetyltransferase" evidence="1">
    <location>
        <begin position="2"/>
        <end position="144"/>
    </location>
</feature>
<keyword evidence="2" id="KW-0808">Transferase</keyword>
<sequence length="388" mass="43052">MGTFRSVTEDERATHQRIKDHVWGDGGVPDPDETVPRALGERWAYVEDGRFRSICALLEIDVRLAGAWRTIGGIRGFVTPPEHRGQGYGRRLLRAAVGEFADRGLSYAVLWPASIDYYRERGWGLVHTETAYAFPPAAMADPGPAGRFERVGPDDFGRLEAVWEADASDYELALRRTERWWRERVLDDAWAYTWTPDEDDEPAGYVVYRLDRDAETLTVEELATRSERARRQLLGFLERHAPQADRVEWACPRERRLLREAADPDAVEASVEPGASGYVVDVPTAIETLPAERGPAEAVTVEVTDPLAPSNDGQFRVEPDLTCRRLEPGATTDEPGLVVDSAILAQLYVGTLSIETAAAREVVTATDDAVAALSGTFGARDVYVSDFF</sequence>
<dbReference type="InterPro" id="IPR051554">
    <property type="entry name" value="Acetyltransferase_Eis"/>
</dbReference>
<name>A0A847UCR3_9EURY</name>
<accession>A0A847UCR3</accession>
<reference evidence="2" key="1">
    <citation type="submission" date="2019-12" db="EMBL/GenBank/DDBJ databases">
        <title>Whole-genome sequence of Halomicrobium mukohataei pws1.</title>
        <authorList>
            <person name="Verma D.K."/>
            <person name="Gopal K."/>
            <person name="Prasad E.S."/>
        </authorList>
    </citation>
    <scope>NUCLEOTIDE SEQUENCE</scope>
    <source>
        <strain evidence="2">Pws1</strain>
    </source>
</reference>
<dbReference type="InterPro" id="IPR016181">
    <property type="entry name" value="Acyl_CoA_acyltransferase"/>
</dbReference>
<dbReference type="Gene3D" id="3.40.630.30">
    <property type="match status" value="2"/>
</dbReference>
<dbReference type="Gene3D" id="3.30.1050.10">
    <property type="entry name" value="SCP2 sterol-binding domain"/>
    <property type="match status" value="1"/>
</dbReference>
<comment type="caution">
    <text evidence="2">The sequence shown here is derived from an EMBL/GenBank/DDBJ whole genome shotgun (WGS) entry which is preliminary data.</text>
</comment>
<dbReference type="Pfam" id="PF17668">
    <property type="entry name" value="Acetyltransf_17"/>
    <property type="match status" value="1"/>
</dbReference>
<dbReference type="SUPFAM" id="SSF55718">
    <property type="entry name" value="SCP-like"/>
    <property type="match status" value="1"/>
</dbReference>
<proteinExistence type="predicted"/>
<dbReference type="InterPro" id="IPR041380">
    <property type="entry name" value="Acetyltransf_17"/>
</dbReference>
<dbReference type="InterPro" id="IPR025559">
    <property type="entry name" value="Eis_dom"/>
</dbReference>
<dbReference type="EMBL" id="WOYG01000001">
    <property type="protein sequence ID" value="NLV08858.1"/>
    <property type="molecule type" value="Genomic_DNA"/>
</dbReference>
<evidence type="ECO:0000313" key="2">
    <source>
        <dbReference type="EMBL" id="NLV08858.1"/>
    </source>
</evidence>
<dbReference type="Pfam" id="PF13527">
    <property type="entry name" value="Acetyltransf_9"/>
    <property type="match status" value="1"/>
</dbReference>
<evidence type="ECO:0000313" key="3">
    <source>
        <dbReference type="Proteomes" id="UP000608662"/>
    </source>
</evidence>
<dbReference type="PANTHER" id="PTHR37817">
    <property type="entry name" value="N-ACETYLTRANSFERASE EIS"/>
    <property type="match status" value="1"/>
</dbReference>
<dbReference type="Pfam" id="PF13530">
    <property type="entry name" value="SCP2_2"/>
    <property type="match status" value="1"/>
</dbReference>
<dbReference type="SUPFAM" id="SSF55729">
    <property type="entry name" value="Acyl-CoA N-acyltransferases (Nat)"/>
    <property type="match status" value="1"/>
</dbReference>
<protein>
    <submittedName>
        <fullName evidence="2">GNAT family N-acetyltransferase</fullName>
    </submittedName>
</protein>
<dbReference type="Proteomes" id="UP000608662">
    <property type="component" value="Unassembled WGS sequence"/>
</dbReference>
<dbReference type="CDD" id="cd04301">
    <property type="entry name" value="NAT_SF"/>
    <property type="match status" value="1"/>
</dbReference>
<dbReference type="AlphaFoldDB" id="A0A847UCR3"/>
<dbReference type="InterPro" id="IPR000182">
    <property type="entry name" value="GNAT_dom"/>
</dbReference>
<dbReference type="OrthoDB" id="212302at2157"/>
<gene>
    <name evidence="2" type="ORF">GOC74_02780</name>
</gene>
<dbReference type="GO" id="GO:0034069">
    <property type="term" value="F:aminoglycoside N-acetyltransferase activity"/>
    <property type="evidence" value="ECO:0007669"/>
    <property type="project" value="TreeGrafter"/>
</dbReference>
<dbReference type="GO" id="GO:0030649">
    <property type="term" value="P:aminoglycoside antibiotic catabolic process"/>
    <property type="evidence" value="ECO:0007669"/>
    <property type="project" value="TreeGrafter"/>
</dbReference>